<dbReference type="PROSITE" id="PS50053">
    <property type="entry name" value="UBIQUITIN_2"/>
    <property type="match status" value="1"/>
</dbReference>
<dbReference type="InterPro" id="IPR029071">
    <property type="entry name" value="Ubiquitin-like_domsf"/>
</dbReference>
<dbReference type="Gene3D" id="2.60.120.330">
    <property type="entry name" value="B-lactam Antibiotic, Isopenicillin N Synthase, Chain"/>
    <property type="match status" value="1"/>
</dbReference>
<dbReference type="SUPFAM" id="SSF51197">
    <property type="entry name" value="Clavaminate synthase-like"/>
    <property type="match status" value="1"/>
</dbReference>
<dbReference type="InterPro" id="IPR027443">
    <property type="entry name" value="IPNS-like_sf"/>
</dbReference>
<sequence>MAEPQLLAPLKLQQDLLELNDLVPDEDRGRAYISFCTQLLTRLQQQGVAVLELDSDEGFSAFARALDTCADFFASQQSVKLGAQSAVPGEGYAVRPGKELLAVRPGAPAWGSGRSRTQHAALQKACCASDRLARGLLAALCRSPALDLHSGRLLGLLDDTPLLGQAGAGVLRVARYSPHPEDAHQLAFAPHHDRGVLTLVASAAQQGLQVQVKQQQQEGPGAEAAWVDVPLGPGRLAVLCGYSLSYGLGGMLQPVLHRVQPRPQQPQPEAAAGAVAGARGVGGGGGRVSLAYELCFRPNACVDPAGIMEGAAAEVPADALASRPALLTSALMERFAASHPVSINVGQVIKQEQQPWVKQEPGANAPQPGPRPQPEEPVDLVSEDEGEERAAKRRRQAGGAEAAVVGAAGAAAGEAAGGAGQIGYRAAAAALGWTPVGRSAGVAAATATAASRPGVNGPAGAPQGAGAGGGGGGGAANEPQSQQRRASLRLLMQQQQQQQQHGAAAAAAAAPTVSGSDSVQVNQEPQAAQPPAASAGNDVGGVPATERDRLTPAAGGGGGPGQDGQHVQPGTERSLDLTIKGIGGPEVRFTVKPSTPLQKICSAYCRKVQVCEAAARFMFDGQRFDPSLQRSAEELGMQDGDVIDFFLELAGS</sequence>
<organism evidence="4 5">
    <name type="scientific">Chlamydomonas schloesseri</name>
    <dbReference type="NCBI Taxonomy" id="2026947"/>
    <lineage>
        <taxon>Eukaryota</taxon>
        <taxon>Viridiplantae</taxon>
        <taxon>Chlorophyta</taxon>
        <taxon>core chlorophytes</taxon>
        <taxon>Chlorophyceae</taxon>
        <taxon>CS clade</taxon>
        <taxon>Chlamydomonadales</taxon>
        <taxon>Chlamydomonadaceae</taxon>
        <taxon>Chlamydomonas</taxon>
    </lineage>
</organism>
<evidence type="ECO:0000313" key="5">
    <source>
        <dbReference type="Proteomes" id="UP000613740"/>
    </source>
</evidence>
<feature type="compositionally biased region" description="Low complexity" evidence="1">
    <location>
        <begin position="480"/>
        <end position="510"/>
    </location>
</feature>
<dbReference type="Pfam" id="PF11976">
    <property type="entry name" value="Rad60-SLD"/>
    <property type="match status" value="1"/>
</dbReference>
<feature type="compositionally biased region" description="Gly residues" evidence="1">
    <location>
        <begin position="463"/>
        <end position="475"/>
    </location>
</feature>
<dbReference type="EMBL" id="JAEHOD010000126">
    <property type="protein sequence ID" value="KAG2424309.1"/>
    <property type="molecule type" value="Genomic_DNA"/>
</dbReference>
<proteinExistence type="predicted"/>
<evidence type="ECO:0000259" key="2">
    <source>
        <dbReference type="PROSITE" id="PS50053"/>
    </source>
</evidence>
<gene>
    <name evidence="4" type="ORF">HYH02_015199</name>
</gene>
<dbReference type="PANTHER" id="PTHR10562">
    <property type="entry name" value="SMALL UBIQUITIN-RELATED MODIFIER"/>
    <property type="match status" value="1"/>
</dbReference>
<dbReference type="PROSITE" id="PS51471">
    <property type="entry name" value="FE2OG_OXY"/>
    <property type="match status" value="1"/>
</dbReference>
<feature type="region of interest" description="Disordered" evidence="1">
    <location>
        <begin position="450"/>
        <end position="572"/>
    </location>
</feature>
<dbReference type="OrthoDB" id="548384at2759"/>
<protein>
    <recommendedName>
        <fullName evidence="6">Ubiquitin-like domain-containing protein</fullName>
    </recommendedName>
</protein>
<evidence type="ECO:0000259" key="3">
    <source>
        <dbReference type="PROSITE" id="PS51471"/>
    </source>
</evidence>
<evidence type="ECO:0008006" key="6">
    <source>
        <dbReference type="Google" id="ProtNLM"/>
    </source>
</evidence>
<dbReference type="AlphaFoldDB" id="A0A835SL35"/>
<dbReference type="Gene3D" id="3.10.20.90">
    <property type="entry name" value="Phosphatidylinositol 3-kinase Catalytic Subunit, Chain A, domain 1"/>
    <property type="match status" value="1"/>
</dbReference>
<name>A0A835SL35_9CHLO</name>
<evidence type="ECO:0000313" key="4">
    <source>
        <dbReference type="EMBL" id="KAG2424309.1"/>
    </source>
</evidence>
<feature type="domain" description="Fe2OG dioxygenase" evidence="3">
    <location>
        <begin position="167"/>
        <end position="300"/>
    </location>
</feature>
<feature type="region of interest" description="Disordered" evidence="1">
    <location>
        <begin position="352"/>
        <end position="399"/>
    </location>
</feature>
<dbReference type="Proteomes" id="UP000613740">
    <property type="component" value="Unassembled WGS sequence"/>
</dbReference>
<feature type="compositionally biased region" description="Low complexity" evidence="1">
    <location>
        <begin position="523"/>
        <end position="535"/>
    </location>
</feature>
<evidence type="ECO:0000256" key="1">
    <source>
        <dbReference type="SAM" id="MobiDB-lite"/>
    </source>
</evidence>
<feature type="compositionally biased region" description="Low complexity" evidence="1">
    <location>
        <begin position="450"/>
        <end position="462"/>
    </location>
</feature>
<keyword evidence="5" id="KW-1185">Reference proteome</keyword>
<accession>A0A835SL35</accession>
<dbReference type="InterPro" id="IPR022617">
    <property type="entry name" value="Rad60/SUMO-like_dom"/>
</dbReference>
<feature type="compositionally biased region" description="Polar residues" evidence="1">
    <location>
        <begin position="513"/>
        <end position="522"/>
    </location>
</feature>
<dbReference type="InterPro" id="IPR044861">
    <property type="entry name" value="IPNS-like_FE2OG_OXY"/>
</dbReference>
<feature type="compositionally biased region" description="Acidic residues" evidence="1">
    <location>
        <begin position="376"/>
        <end position="387"/>
    </location>
</feature>
<feature type="domain" description="Ubiquitin-like" evidence="2">
    <location>
        <begin position="575"/>
        <end position="652"/>
    </location>
</feature>
<reference evidence="4" key="1">
    <citation type="journal article" date="2020" name="bioRxiv">
        <title>Comparative genomics of Chlamydomonas.</title>
        <authorList>
            <person name="Craig R.J."/>
            <person name="Hasan A.R."/>
            <person name="Ness R.W."/>
            <person name="Keightley P.D."/>
        </authorList>
    </citation>
    <scope>NUCLEOTIDE SEQUENCE</scope>
    <source>
        <strain evidence="4">CCAP 11/173</strain>
    </source>
</reference>
<comment type="caution">
    <text evidence="4">The sequence shown here is derived from an EMBL/GenBank/DDBJ whole genome shotgun (WGS) entry which is preliminary data.</text>
</comment>
<dbReference type="SUPFAM" id="SSF54236">
    <property type="entry name" value="Ubiquitin-like"/>
    <property type="match status" value="1"/>
</dbReference>
<dbReference type="Pfam" id="PF03171">
    <property type="entry name" value="2OG-FeII_Oxy"/>
    <property type="match status" value="1"/>
</dbReference>
<dbReference type="InterPro" id="IPR005123">
    <property type="entry name" value="Oxoglu/Fe-dep_dioxygenase_dom"/>
</dbReference>
<dbReference type="InterPro" id="IPR000626">
    <property type="entry name" value="Ubiquitin-like_dom"/>
</dbReference>